<accession>A0A0S4J836</accession>
<sequence>MDNFRETPYSTTTGPGILKQSAAHAVELSYLALNNVTQFTQLIGSEYRNLVSAAD</sequence>
<reference evidence="2" key="1">
    <citation type="submission" date="2015-09" db="EMBL/GenBank/DDBJ databases">
        <authorList>
            <consortium name="Pathogen Informatics"/>
        </authorList>
    </citation>
    <scope>NUCLEOTIDE SEQUENCE [LARGE SCALE GENOMIC DNA]</scope>
    <source>
        <strain evidence="2">Lake Konstanz</strain>
    </source>
</reference>
<keyword evidence="2" id="KW-1185">Reference proteome</keyword>
<dbReference type="VEuPathDB" id="TriTrypDB:BSAL_87135"/>
<evidence type="ECO:0000313" key="2">
    <source>
        <dbReference type="Proteomes" id="UP000051952"/>
    </source>
</evidence>
<dbReference type="EMBL" id="CYKH01001077">
    <property type="protein sequence ID" value="CUG82489.1"/>
    <property type="molecule type" value="Genomic_DNA"/>
</dbReference>
<proteinExistence type="predicted"/>
<protein>
    <submittedName>
        <fullName evidence="1">Uncharacterized protein</fullName>
    </submittedName>
</protein>
<dbReference type="AlphaFoldDB" id="A0A0S4J836"/>
<organism evidence="1 2">
    <name type="scientific">Bodo saltans</name>
    <name type="common">Flagellated protozoan</name>
    <dbReference type="NCBI Taxonomy" id="75058"/>
    <lineage>
        <taxon>Eukaryota</taxon>
        <taxon>Discoba</taxon>
        <taxon>Euglenozoa</taxon>
        <taxon>Kinetoplastea</taxon>
        <taxon>Metakinetoplastina</taxon>
        <taxon>Eubodonida</taxon>
        <taxon>Bodonidae</taxon>
        <taxon>Bodo</taxon>
    </lineage>
</organism>
<dbReference type="Proteomes" id="UP000051952">
    <property type="component" value="Unassembled WGS sequence"/>
</dbReference>
<gene>
    <name evidence="1" type="ORF">BSAL_87135</name>
</gene>
<name>A0A0S4J836_BODSA</name>
<evidence type="ECO:0000313" key="1">
    <source>
        <dbReference type="EMBL" id="CUG82489.1"/>
    </source>
</evidence>